<reference evidence="2" key="2">
    <citation type="journal article" date="2016" name="Mol. Ecol.">
        <title>Population genomics of the filarial nematode parasite Wuchereria bancrofti from mosquitoes.</title>
        <authorList>
            <person name="Small S.T."/>
            <person name="Reimer L.J."/>
            <person name="Tisch D.J."/>
            <person name="King C.L."/>
            <person name="Christensen B.M."/>
            <person name="Siba P.M."/>
            <person name="Kazura J.W."/>
            <person name="Serre D."/>
            <person name="Zimmerman P.A."/>
        </authorList>
    </citation>
    <scope>NUCLEOTIDE SEQUENCE</scope>
    <source>
        <strain evidence="2">pt0022</strain>
    </source>
</reference>
<protein>
    <submittedName>
        <fullName evidence="3">Uncharacterized protein</fullName>
    </submittedName>
</protein>
<accession>A0AAF5Q4C1</accession>
<keyword evidence="1" id="KW-0472">Membrane</keyword>
<keyword evidence="1" id="KW-0812">Transmembrane</keyword>
<sequence length="188" mass="21234">MAYESIYHYGDGYTTSYSSGYYAYQVGIIFAIVIAGILFFGICAAIIYFGFVKSMRRTEKQIRTSSSTASRTTSILRAPTTTYASLRNEKPPFPQQQSHGTYISSLETPILQSSMHTQPMYVSPPPMYVVQPDYSQSQKQQSNYPHPEISGNVQSHQNYPTWKDATTTVLQQNITSKQHPRSFHMSSV</sequence>
<name>A0AAF5Q4C1_WUCBA</name>
<keyword evidence="1" id="KW-1133">Transmembrane helix</keyword>
<dbReference type="AlphaFoldDB" id="A0AAF5Q4C1"/>
<evidence type="ECO:0000313" key="2">
    <source>
        <dbReference type="Proteomes" id="UP000093561"/>
    </source>
</evidence>
<reference evidence="3" key="3">
    <citation type="submission" date="2024-02" db="UniProtKB">
        <authorList>
            <consortium name="WormBaseParasite"/>
        </authorList>
    </citation>
    <scope>IDENTIFICATION</scope>
    <source>
        <strain evidence="3">pt0022</strain>
    </source>
</reference>
<evidence type="ECO:0000256" key="1">
    <source>
        <dbReference type="SAM" id="Phobius"/>
    </source>
</evidence>
<organism evidence="2 3">
    <name type="scientific">Wuchereria bancrofti</name>
    <dbReference type="NCBI Taxonomy" id="6293"/>
    <lineage>
        <taxon>Eukaryota</taxon>
        <taxon>Metazoa</taxon>
        <taxon>Ecdysozoa</taxon>
        <taxon>Nematoda</taxon>
        <taxon>Chromadorea</taxon>
        <taxon>Rhabditida</taxon>
        <taxon>Spirurina</taxon>
        <taxon>Spiruromorpha</taxon>
        <taxon>Filarioidea</taxon>
        <taxon>Onchocercidae</taxon>
        <taxon>Wuchereria</taxon>
    </lineage>
</organism>
<reference evidence="2" key="1">
    <citation type="submission" date="2015-03" db="EMBL/GenBank/DDBJ databases">
        <title>Wuchereria bancrofti Genome Sequencing Papua New Guinea Strain.</title>
        <authorList>
            <person name="Small S.T."/>
            <person name="Serre D."/>
            <person name="Zimmerman P.A."/>
        </authorList>
    </citation>
    <scope>NUCLEOTIDE SEQUENCE [LARGE SCALE GENOMIC DNA]</scope>
    <source>
        <strain evidence="2">pt0022</strain>
    </source>
</reference>
<dbReference type="Proteomes" id="UP000093561">
    <property type="component" value="Unassembled WGS sequence"/>
</dbReference>
<feature type="transmembrane region" description="Helical" evidence="1">
    <location>
        <begin position="22"/>
        <end position="51"/>
    </location>
</feature>
<proteinExistence type="predicted"/>
<evidence type="ECO:0000313" key="3">
    <source>
        <dbReference type="WBParaSite" id="mrna-Wban_09855"/>
    </source>
</evidence>
<dbReference type="WBParaSite" id="mrna-Wban_09855">
    <property type="protein sequence ID" value="mrna-Wban_09855"/>
    <property type="gene ID" value="Wban_09855"/>
</dbReference>